<evidence type="ECO:0000256" key="5">
    <source>
        <dbReference type="PROSITE-ProRule" id="PRU00533"/>
    </source>
</evidence>
<keyword evidence="2 6" id="KW-0808">Transferase</keyword>
<dbReference type="PANTHER" id="PTHR39322">
    <property type="entry name" value="ACYL-HOMOSERINE-LACTONE SYNTHASE"/>
    <property type="match status" value="1"/>
</dbReference>
<keyword evidence="8" id="KW-1185">Reference proteome</keyword>
<keyword evidence="1 5" id="KW-0673">Quorum sensing</keyword>
<dbReference type="InterPro" id="IPR001690">
    <property type="entry name" value="Autoind_synthase"/>
</dbReference>
<gene>
    <name evidence="7" type="ORF">FIL88_14315</name>
</gene>
<evidence type="ECO:0000313" key="7">
    <source>
        <dbReference type="EMBL" id="TQV66225.1"/>
    </source>
</evidence>
<dbReference type="EMBL" id="VICH01000011">
    <property type="protein sequence ID" value="TQV66225.1"/>
    <property type="molecule type" value="Genomic_DNA"/>
</dbReference>
<keyword evidence="4 5" id="KW-0071">Autoinducer synthesis</keyword>
<dbReference type="RefSeq" id="WP_142854556.1">
    <property type="nucleotide sequence ID" value="NZ_FXWW01000006.1"/>
</dbReference>
<accession>A0A545SMN8</accession>
<protein>
    <recommendedName>
        <fullName evidence="6">Acyl-homoserine-lactone synthase</fullName>
        <ecNumber evidence="6">2.3.1.184</ecNumber>
    </recommendedName>
    <alternativeName>
        <fullName evidence="6">Autoinducer synthesis protein</fullName>
    </alternativeName>
</protein>
<keyword evidence="3 6" id="KW-0949">S-adenosyl-L-methionine</keyword>
<evidence type="ECO:0000313" key="8">
    <source>
        <dbReference type="Proteomes" id="UP000315816"/>
    </source>
</evidence>
<dbReference type="Gene3D" id="3.40.630.30">
    <property type="match status" value="1"/>
</dbReference>
<evidence type="ECO:0000256" key="6">
    <source>
        <dbReference type="RuleBase" id="RU361135"/>
    </source>
</evidence>
<evidence type="ECO:0000256" key="4">
    <source>
        <dbReference type="ARBA" id="ARBA00022929"/>
    </source>
</evidence>
<name>A0A545SMN8_9RHOB</name>
<comment type="similarity">
    <text evidence="5 6">Belongs to the autoinducer synthase family.</text>
</comment>
<dbReference type="SUPFAM" id="SSF55729">
    <property type="entry name" value="Acyl-CoA N-acyltransferases (Nat)"/>
    <property type="match status" value="1"/>
</dbReference>
<dbReference type="AlphaFoldDB" id="A0A545SMN8"/>
<dbReference type="GO" id="GO:0007165">
    <property type="term" value="P:signal transduction"/>
    <property type="evidence" value="ECO:0007669"/>
    <property type="project" value="TreeGrafter"/>
</dbReference>
<evidence type="ECO:0000256" key="2">
    <source>
        <dbReference type="ARBA" id="ARBA00022679"/>
    </source>
</evidence>
<comment type="caution">
    <text evidence="7">The sequence shown here is derived from an EMBL/GenBank/DDBJ whole genome shotgun (WGS) entry which is preliminary data.</text>
</comment>
<organism evidence="7 8">
    <name type="scientific">Aliiroseovarius halocynthiae</name>
    <dbReference type="NCBI Taxonomy" id="985055"/>
    <lineage>
        <taxon>Bacteria</taxon>
        <taxon>Pseudomonadati</taxon>
        <taxon>Pseudomonadota</taxon>
        <taxon>Alphaproteobacteria</taxon>
        <taxon>Rhodobacterales</taxon>
        <taxon>Paracoccaceae</taxon>
        <taxon>Aliiroseovarius</taxon>
    </lineage>
</organism>
<dbReference type="InterPro" id="IPR016181">
    <property type="entry name" value="Acyl_CoA_acyltransferase"/>
</dbReference>
<comment type="catalytic activity">
    <reaction evidence="6">
        <text>a fatty acyl-[ACP] + S-adenosyl-L-methionine = an N-acyl-L-homoserine lactone + S-methyl-5'-thioadenosine + holo-[ACP] + H(+)</text>
        <dbReference type="Rhea" id="RHEA:10096"/>
        <dbReference type="Rhea" id="RHEA-COMP:9685"/>
        <dbReference type="Rhea" id="RHEA-COMP:14125"/>
        <dbReference type="ChEBI" id="CHEBI:15378"/>
        <dbReference type="ChEBI" id="CHEBI:17509"/>
        <dbReference type="ChEBI" id="CHEBI:55474"/>
        <dbReference type="ChEBI" id="CHEBI:59789"/>
        <dbReference type="ChEBI" id="CHEBI:64479"/>
        <dbReference type="ChEBI" id="CHEBI:138651"/>
        <dbReference type="EC" id="2.3.1.184"/>
    </reaction>
</comment>
<proteinExistence type="inferred from homology"/>
<dbReference type="PANTHER" id="PTHR39322:SF1">
    <property type="entry name" value="ISOVALERYL-HOMOSERINE LACTONE SYNTHASE"/>
    <property type="match status" value="1"/>
</dbReference>
<evidence type="ECO:0000256" key="1">
    <source>
        <dbReference type="ARBA" id="ARBA00022654"/>
    </source>
</evidence>
<sequence length="216" mass="24499">MLRYLYGNDLSKFPLLAETMFQDRAEQFSRRLGWSVSVDENGLERDEYDDMNPLYVIWEQADGRHGGSMRFLPTVGQTMVNDHFSHLTDGVHIESPLIWECTRFCLSPSADRRASAALALGAGEIMDTFKLEHYVGVFDPRMERIYRLMGLEPDVIGMAGEGRDRIGVGLWSMDASAFEPTLKKVGVTRETSQGWLRYSLSTVDRMPAPQKLPRTA</sequence>
<dbReference type="GO" id="GO:0009372">
    <property type="term" value="P:quorum sensing"/>
    <property type="evidence" value="ECO:0007669"/>
    <property type="project" value="UniProtKB-UniRule"/>
</dbReference>
<dbReference type="Proteomes" id="UP000315816">
    <property type="component" value="Unassembled WGS sequence"/>
</dbReference>
<dbReference type="PRINTS" id="PR01549">
    <property type="entry name" value="AUTOINDCRSYN"/>
</dbReference>
<dbReference type="PROSITE" id="PS51187">
    <property type="entry name" value="AUTOINDUCER_SYNTH_2"/>
    <property type="match status" value="1"/>
</dbReference>
<dbReference type="OrthoDB" id="6169313at2"/>
<dbReference type="GO" id="GO:0061579">
    <property type="term" value="F:N-acyl homoserine lactone synthase activity"/>
    <property type="evidence" value="ECO:0007669"/>
    <property type="project" value="UniProtKB-UniRule"/>
</dbReference>
<dbReference type="EC" id="2.3.1.184" evidence="6"/>
<evidence type="ECO:0000256" key="3">
    <source>
        <dbReference type="ARBA" id="ARBA00022691"/>
    </source>
</evidence>
<dbReference type="Pfam" id="PF00765">
    <property type="entry name" value="Autoind_synth"/>
    <property type="match status" value="1"/>
</dbReference>
<reference evidence="7 8" key="1">
    <citation type="submission" date="2019-06" db="EMBL/GenBank/DDBJ databases">
        <title>A novel species of marine bacteria.</title>
        <authorList>
            <person name="Wang Y."/>
        </authorList>
    </citation>
    <scope>NUCLEOTIDE SEQUENCE [LARGE SCALE GENOMIC DNA]</scope>
    <source>
        <strain evidence="7 8">MA1-10</strain>
    </source>
</reference>